<name>A0A956RPS0_UNCEI</name>
<dbReference type="Pfam" id="PF02686">
    <property type="entry name" value="GatC"/>
    <property type="match status" value="1"/>
</dbReference>
<feature type="region of interest" description="Disordered" evidence="1">
    <location>
        <begin position="44"/>
        <end position="79"/>
    </location>
</feature>
<feature type="non-terminal residue" evidence="2">
    <location>
        <position position="224"/>
    </location>
</feature>
<comment type="caution">
    <text evidence="2">The sequence shown here is derived from an EMBL/GenBank/DDBJ whole genome shotgun (WGS) entry which is preliminary data.</text>
</comment>
<evidence type="ECO:0000256" key="1">
    <source>
        <dbReference type="SAM" id="MobiDB-lite"/>
    </source>
</evidence>
<organism evidence="2 3">
    <name type="scientific">Eiseniibacteriota bacterium</name>
    <dbReference type="NCBI Taxonomy" id="2212470"/>
    <lineage>
        <taxon>Bacteria</taxon>
        <taxon>Candidatus Eiseniibacteriota</taxon>
    </lineage>
</organism>
<dbReference type="InterPro" id="IPR003837">
    <property type="entry name" value="GatC"/>
</dbReference>
<reference evidence="2" key="1">
    <citation type="submission" date="2020-04" db="EMBL/GenBank/DDBJ databases">
        <authorList>
            <person name="Zhang T."/>
        </authorList>
    </citation>
    <scope>NUCLEOTIDE SEQUENCE</scope>
    <source>
        <strain evidence="2">HKST-UBA01</strain>
    </source>
</reference>
<dbReference type="Gene3D" id="3.90.1300.10">
    <property type="entry name" value="Amidase signature (AS) domain"/>
    <property type="match status" value="1"/>
</dbReference>
<dbReference type="AlphaFoldDB" id="A0A956RPS0"/>
<dbReference type="InterPro" id="IPR036113">
    <property type="entry name" value="Asp/Glu-ADT_sf_sub_c"/>
</dbReference>
<evidence type="ECO:0000313" key="3">
    <source>
        <dbReference type="Proteomes" id="UP000697710"/>
    </source>
</evidence>
<accession>A0A956RPS0</accession>
<dbReference type="SUPFAM" id="SSF75304">
    <property type="entry name" value="Amidase signature (AS) enzymes"/>
    <property type="match status" value="1"/>
</dbReference>
<dbReference type="Proteomes" id="UP000697710">
    <property type="component" value="Unassembled WGS sequence"/>
</dbReference>
<sequence>MLDPKALERLSRLARLELPASEAQPLRTDLEHILEYVAVLQKEGAESRRTGSPARRAVGAHWRPDEPAPGLSNTDALAPAPEARDGYFAVPTVVVSESLLDAGTAAPARAAHAIKPDVPGEVAGPSMVVGLLENHLDVSLSAATRSSPPRADAAIDATDLLARIREGETTARAEVERCLRRAAAWEPTLHALVAVGPASALRKADEIDRALRQGDAVGPLAGLP</sequence>
<proteinExistence type="predicted"/>
<dbReference type="EMBL" id="JAGQHR010000302">
    <property type="protein sequence ID" value="MCA9728110.1"/>
    <property type="molecule type" value="Genomic_DNA"/>
</dbReference>
<dbReference type="GO" id="GO:0006450">
    <property type="term" value="P:regulation of translational fidelity"/>
    <property type="evidence" value="ECO:0007669"/>
    <property type="project" value="InterPro"/>
</dbReference>
<evidence type="ECO:0000313" key="2">
    <source>
        <dbReference type="EMBL" id="MCA9728110.1"/>
    </source>
</evidence>
<protein>
    <submittedName>
        <fullName evidence="2">Uncharacterized protein</fullName>
    </submittedName>
</protein>
<dbReference type="SUPFAM" id="SSF141000">
    <property type="entry name" value="Glu-tRNAGln amidotransferase C subunit"/>
    <property type="match status" value="1"/>
</dbReference>
<reference evidence="2" key="2">
    <citation type="journal article" date="2021" name="Microbiome">
        <title>Successional dynamics and alternative stable states in a saline activated sludge microbial community over 9 years.</title>
        <authorList>
            <person name="Wang Y."/>
            <person name="Ye J."/>
            <person name="Ju F."/>
            <person name="Liu L."/>
            <person name="Boyd J.A."/>
            <person name="Deng Y."/>
            <person name="Parks D.H."/>
            <person name="Jiang X."/>
            <person name="Yin X."/>
            <person name="Woodcroft B.J."/>
            <person name="Tyson G.W."/>
            <person name="Hugenholtz P."/>
            <person name="Polz M.F."/>
            <person name="Zhang T."/>
        </authorList>
    </citation>
    <scope>NUCLEOTIDE SEQUENCE</scope>
    <source>
        <strain evidence="2">HKST-UBA01</strain>
    </source>
</reference>
<dbReference type="Gene3D" id="1.10.20.60">
    <property type="entry name" value="Glu-tRNAGln amidotransferase C subunit, N-terminal domain"/>
    <property type="match status" value="1"/>
</dbReference>
<gene>
    <name evidence="2" type="ORF">KC729_10535</name>
</gene>
<dbReference type="InterPro" id="IPR036928">
    <property type="entry name" value="AS_sf"/>
</dbReference>